<reference evidence="2" key="1">
    <citation type="submission" date="2023-01" db="EMBL/GenBank/DDBJ databases">
        <title>Key to firefly adult light organ development and bioluminescence: homeobox transcription factors regulate luciferase expression and transportation to peroxisome.</title>
        <authorList>
            <person name="Fu X."/>
        </authorList>
    </citation>
    <scope>NUCLEOTIDE SEQUENCE [LARGE SCALE GENOMIC DNA]</scope>
</reference>
<dbReference type="InterPro" id="IPR043502">
    <property type="entry name" value="DNA/RNA_pol_sf"/>
</dbReference>
<dbReference type="SUPFAM" id="SSF56672">
    <property type="entry name" value="DNA/RNA polymerases"/>
    <property type="match status" value="1"/>
</dbReference>
<dbReference type="Gene3D" id="3.90.1600.10">
    <property type="entry name" value="Palm domain of DNA polymerase"/>
    <property type="match status" value="1"/>
</dbReference>
<protein>
    <recommendedName>
        <fullName evidence="3">DNA-directed DNA polymerase</fullName>
    </recommendedName>
</protein>
<sequence>MNSSLDKLSSFLEKSDFKILQRHNRFGNLNDEQLTLLTRKGVYPYDYMNNWNVFEENVLPPKCKFYNNLKNSHISESDYLHANAVWKTFNVKTLGEYSDIYLETDVLLLADVFEKFRSNCIEIYSLDPVQYYTIPGFTWDCMLKFTKVKLELLSDIDMVLFFEKGIRGGLSQCSTRYSKANNKYMTKFNPLQPSKYLCYWDVNNLYGMGMSQPLPVSNFEWLSDTDINNFDFSSLSDSNEYGYVFEVDLTYPEHLHNLHKYLPFCPESVTPPNSKYVKLTTFFEKKRYVIHYRNLQQCLQHGLKLTKIHRVIKFKQSHWLKSYIDLNTELRKHAKNDFEKNLYKLMNNAVFGKTMENVRKHKIVKLVTHWDKRYGAKEYICKPNFHSRTIFNENLVCIEMNKTEIKLLKPLYVGMCILDISKTYLYDFHYNYILQRFQIDDCKLLYTDTDSLIYEFTCEDIYKIIKADIHMFDTSGYVENNIYNIPRVNSKVLGLMKDEVNGEIITEFVGLKSKLYSFKLDNKDVVKKAKGVTEATIKKTILFEDYINCLQNRVNTIKRIENHIKAIKHNVFSIHREKIVISSDDEKRYILENGIDTLPWGHYQLKN</sequence>
<evidence type="ECO:0000313" key="1">
    <source>
        <dbReference type="EMBL" id="KAK4880840.1"/>
    </source>
</evidence>
<dbReference type="EMBL" id="JARPUR010000003">
    <property type="protein sequence ID" value="KAK4880840.1"/>
    <property type="molecule type" value="Genomic_DNA"/>
</dbReference>
<name>A0AAN7P4Z0_9COLE</name>
<dbReference type="PANTHER" id="PTHR31511">
    <property type="entry name" value="PROTEIN CBG23764"/>
    <property type="match status" value="1"/>
</dbReference>
<proteinExistence type="predicted"/>
<dbReference type="PANTHER" id="PTHR31511:SF12">
    <property type="entry name" value="RHO TERMINATION FACTOR N-TERMINAL DOMAIN-CONTAINING PROTEIN"/>
    <property type="match status" value="1"/>
</dbReference>
<dbReference type="AlphaFoldDB" id="A0AAN7P4Z0"/>
<organism evidence="1 2">
    <name type="scientific">Aquatica leii</name>
    <dbReference type="NCBI Taxonomy" id="1421715"/>
    <lineage>
        <taxon>Eukaryota</taxon>
        <taxon>Metazoa</taxon>
        <taxon>Ecdysozoa</taxon>
        <taxon>Arthropoda</taxon>
        <taxon>Hexapoda</taxon>
        <taxon>Insecta</taxon>
        <taxon>Pterygota</taxon>
        <taxon>Neoptera</taxon>
        <taxon>Endopterygota</taxon>
        <taxon>Coleoptera</taxon>
        <taxon>Polyphaga</taxon>
        <taxon>Elateriformia</taxon>
        <taxon>Elateroidea</taxon>
        <taxon>Lampyridae</taxon>
        <taxon>Luciolinae</taxon>
        <taxon>Aquatica</taxon>
    </lineage>
</organism>
<keyword evidence="2" id="KW-1185">Reference proteome</keyword>
<dbReference type="InterPro" id="IPR023211">
    <property type="entry name" value="DNA_pol_palm_dom_sf"/>
</dbReference>
<evidence type="ECO:0000313" key="2">
    <source>
        <dbReference type="Proteomes" id="UP001353858"/>
    </source>
</evidence>
<comment type="caution">
    <text evidence="1">The sequence shown here is derived from an EMBL/GenBank/DDBJ whole genome shotgun (WGS) entry which is preliminary data.</text>
</comment>
<accession>A0AAN7P4Z0</accession>
<dbReference type="Proteomes" id="UP001353858">
    <property type="component" value="Unassembled WGS sequence"/>
</dbReference>
<evidence type="ECO:0008006" key="3">
    <source>
        <dbReference type="Google" id="ProtNLM"/>
    </source>
</evidence>
<dbReference type="GO" id="GO:0071897">
    <property type="term" value="P:DNA biosynthetic process"/>
    <property type="evidence" value="ECO:0007669"/>
    <property type="project" value="UniProtKB-ARBA"/>
</dbReference>
<gene>
    <name evidence="1" type="ORF">RN001_008986</name>
</gene>